<dbReference type="Gene3D" id="1.10.3090.10">
    <property type="entry name" value="cca-adding enzyme, domain 2"/>
    <property type="match status" value="1"/>
</dbReference>
<dbReference type="EMBL" id="CAMAPC010000008">
    <property type="protein sequence ID" value="CAH9059395.1"/>
    <property type="molecule type" value="Genomic_DNA"/>
</dbReference>
<keyword evidence="6" id="KW-0547">Nucleotide-binding</keyword>
<evidence type="ECO:0000256" key="6">
    <source>
        <dbReference type="ARBA" id="ARBA00022741"/>
    </source>
</evidence>
<dbReference type="GO" id="GO:0003723">
    <property type="term" value="F:RNA binding"/>
    <property type="evidence" value="ECO:0007669"/>
    <property type="project" value="UniProtKB-KW"/>
</dbReference>
<dbReference type="SUPFAM" id="SSF81891">
    <property type="entry name" value="Poly A polymerase C-terminal region-like"/>
    <property type="match status" value="1"/>
</dbReference>
<keyword evidence="4" id="KW-0548">Nucleotidyltransferase</keyword>
<dbReference type="PANTHER" id="PTHR47545:SF1">
    <property type="entry name" value="MULTIFUNCTIONAL CCA PROTEIN"/>
    <property type="match status" value="1"/>
</dbReference>
<evidence type="ECO:0000313" key="14">
    <source>
        <dbReference type="EMBL" id="CAH9059395.1"/>
    </source>
</evidence>
<evidence type="ECO:0000256" key="5">
    <source>
        <dbReference type="ARBA" id="ARBA00022723"/>
    </source>
</evidence>
<dbReference type="Pfam" id="PF12627">
    <property type="entry name" value="PolyA_pol_RNAbd"/>
    <property type="match status" value="1"/>
</dbReference>
<feature type="domain" description="tRNA nucleotidyltransferase/poly(A) polymerase RNA and SrmB- binding" evidence="13">
    <location>
        <begin position="149"/>
        <end position="212"/>
    </location>
</feature>
<evidence type="ECO:0000259" key="13">
    <source>
        <dbReference type="Pfam" id="PF12627"/>
    </source>
</evidence>
<dbReference type="Proteomes" id="UP001152467">
    <property type="component" value="Unassembled WGS sequence"/>
</dbReference>
<dbReference type="SUPFAM" id="SSF81301">
    <property type="entry name" value="Nucleotidyltransferase"/>
    <property type="match status" value="1"/>
</dbReference>
<dbReference type="Gene3D" id="3.30.460.10">
    <property type="entry name" value="Beta Polymerase, domain 2"/>
    <property type="match status" value="1"/>
</dbReference>
<name>A0A9W4W034_9GAMM</name>
<evidence type="ECO:0000313" key="15">
    <source>
        <dbReference type="EMBL" id="CAH9064393.1"/>
    </source>
</evidence>
<evidence type="ECO:0000313" key="16">
    <source>
        <dbReference type="Proteomes" id="UP001152467"/>
    </source>
</evidence>
<dbReference type="PANTHER" id="PTHR47545">
    <property type="entry name" value="MULTIFUNCTIONAL CCA PROTEIN"/>
    <property type="match status" value="1"/>
</dbReference>
<dbReference type="GO" id="GO:0042245">
    <property type="term" value="P:RNA repair"/>
    <property type="evidence" value="ECO:0007669"/>
    <property type="project" value="UniProtKB-KW"/>
</dbReference>
<keyword evidence="9" id="KW-0460">Magnesium</keyword>
<keyword evidence="8" id="KW-0067">ATP-binding</keyword>
<evidence type="ECO:0000256" key="1">
    <source>
        <dbReference type="ARBA" id="ARBA00001946"/>
    </source>
</evidence>
<keyword evidence="5" id="KW-0479">Metal-binding</keyword>
<evidence type="ECO:0000256" key="7">
    <source>
        <dbReference type="ARBA" id="ARBA00022800"/>
    </source>
</evidence>
<evidence type="ECO:0000259" key="12">
    <source>
        <dbReference type="Pfam" id="PF01743"/>
    </source>
</evidence>
<feature type="domain" description="Poly A polymerase head" evidence="12">
    <location>
        <begin position="3"/>
        <end position="121"/>
    </location>
</feature>
<gene>
    <name evidence="14" type="primary">cca</name>
    <name evidence="14" type="ORF">PSECIP111854_02397</name>
    <name evidence="15" type="ORF">PSECIP111951_03121</name>
</gene>
<keyword evidence="10 11" id="KW-0694">RNA-binding</keyword>
<dbReference type="InterPro" id="IPR032828">
    <property type="entry name" value="PolyA_RNA-bd"/>
</dbReference>
<evidence type="ECO:0000256" key="3">
    <source>
        <dbReference type="ARBA" id="ARBA00022694"/>
    </source>
</evidence>
<keyword evidence="16" id="KW-1185">Reference proteome</keyword>
<keyword evidence="7" id="KW-0692">RNA repair</keyword>
<proteinExistence type="inferred from homology"/>
<dbReference type="GO" id="GO:0004810">
    <property type="term" value="F:CCA tRNA nucleotidyltransferase activity"/>
    <property type="evidence" value="ECO:0007669"/>
    <property type="project" value="InterPro"/>
</dbReference>
<dbReference type="PIRSF" id="PIRSF000813">
    <property type="entry name" value="CCA_bact"/>
    <property type="match status" value="1"/>
</dbReference>
<dbReference type="CDD" id="cd05398">
    <property type="entry name" value="NT_ClassII-CCAase"/>
    <property type="match status" value="1"/>
</dbReference>
<dbReference type="InterPro" id="IPR012006">
    <property type="entry name" value="CCA_bact"/>
</dbReference>
<dbReference type="RefSeq" id="WP_261594416.1">
    <property type="nucleotide sequence ID" value="NZ_CAMAPC010000008.1"/>
</dbReference>
<comment type="similarity">
    <text evidence="11">Belongs to the tRNA nucleotidyltransferase/poly(A) polymerase family.</text>
</comment>
<dbReference type="AlphaFoldDB" id="A0A9W4W034"/>
<reference evidence="14 17" key="1">
    <citation type="submission" date="2022-07" db="EMBL/GenBank/DDBJ databases">
        <authorList>
            <person name="Criscuolo A."/>
        </authorList>
    </citation>
    <scope>NUCLEOTIDE SEQUENCE</scope>
    <source>
        <strain evidence="17">CIP 111951</strain>
        <strain evidence="14">CIP111854</strain>
        <strain evidence="15">CIP111951</strain>
    </source>
</reference>
<dbReference type="GO" id="GO:0046872">
    <property type="term" value="F:metal ion binding"/>
    <property type="evidence" value="ECO:0007669"/>
    <property type="project" value="UniProtKB-KW"/>
</dbReference>
<dbReference type="GO" id="GO:0005524">
    <property type="term" value="F:ATP binding"/>
    <property type="evidence" value="ECO:0007669"/>
    <property type="project" value="UniProtKB-KW"/>
</dbReference>
<sequence length="368" mass="41212">MQIYLVGGAVRDELLSRPVIDRDYVVVGASVEQMLSLGYTQVGKDFPVFLHPHSKAEYALARMERKQGQGYGGFICDFSPDITLEQDLYRRDLTINAIAKDENGTLVDPYHGLQDIAQRRLKHVSPAFSEDPLRVLRVARFAARYDYLGFTIAKETQQLMADMVANGELATLTKERIWLEIDKSLSDGCVAIFSDELNKLGALPIVLPMLKHWSIEHAAELAKNIAVLSKQSDNFKLISFSLWLSTCSLSSLDNIEQTLKAPNKYAQSVRDFCQHKALLSDSNLNAQSVLDMLNKLDIWRRPERFDIFCQTASAAQINPVCITQIQQAALHACAIKPQGIISQGFKGSDIKHQLNLARFKALEQSLEA</sequence>
<keyword evidence="3" id="KW-0819">tRNA processing</keyword>
<dbReference type="Proteomes" id="UP001152485">
    <property type="component" value="Unassembled WGS sequence"/>
</dbReference>
<evidence type="ECO:0000256" key="10">
    <source>
        <dbReference type="ARBA" id="ARBA00022884"/>
    </source>
</evidence>
<keyword evidence="2 11" id="KW-0808">Transferase</keyword>
<dbReference type="InterPro" id="IPR002646">
    <property type="entry name" value="PolA_pol_head_dom"/>
</dbReference>
<dbReference type="InterPro" id="IPR043519">
    <property type="entry name" value="NT_sf"/>
</dbReference>
<comment type="caution">
    <text evidence="14">The sequence shown here is derived from an EMBL/GenBank/DDBJ whole genome shotgun (WGS) entry which is preliminary data.</text>
</comment>
<organism evidence="14 16">
    <name type="scientific">Pseudoalteromonas holothuriae</name>
    <dbReference type="NCBI Taxonomy" id="2963714"/>
    <lineage>
        <taxon>Bacteria</taxon>
        <taxon>Pseudomonadati</taxon>
        <taxon>Pseudomonadota</taxon>
        <taxon>Gammaproteobacteria</taxon>
        <taxon>Alteromonadales</taxon>
        <taxon>Pseudoalteromonadaceae</taxon>
        <taxon>Pseudoalteromonas</taxon>
    </lineage>
</organism>
<evidence type="ECO:0000256" key="9">
    <source>
        <dbReference type="ARBA" id="ARBA00022842"/>
    </source>
</evidence>
<dbReference type="GO" id="GO:0001680">
    <property type="term" value="P:tRNA 3'-terminal CCA addition"/>
    <property type="evidence" value="ECO:0007669"/>
    <property type="project" value="InterPro"/>
</dbReference>
<evidence type="ECO:0000256" key="2">
    <source>
        <dbReference type="ARBA" id="ARBA00022679"/>
    </source>
</evidence>
<comment type="cofactor">
    <cofactor evidence="1">
        <name>Mg(2+)</name>
        <dbReference type="ChEBI" id="CHEBI:18420"/>
    </cofactor>
</comment>
<dbReference type="InterPro" id="IPR050124">
    <property type="entry name" value="tRNA_CCA-adding_enzyme"/>
</dbReference>
<evidence type="ECO:0000256" key="8">
    <source>
        <dbReference type="ARBA" id="ARBA00022840"/>
    </source>
</evidence>
<dbReference type="EMBL" id="CAMAPD010000016">
    <property type="protein sequence ID" value="CAH9064393.1"/>
    <property type="molecule type" value="Genomic_DNA"/>
</dbReference>
<protein>
    <submittedName>
        <fullName evidence="14">Multifunctional CCA protein</fullName>
    </submittedName>
</protein>
<evidence type="ECO:0000256" key="11">
    <source>
        <dbReference type="RuleBase" id="RU003953"/>
    </source>
</evidence>
<evidence type="ECO:0000256" key="4">
    <source>
        <dbReference type="ARBA" id="ARBA00022695"/>
    </source>
</evidence>
<evidence type="ECO:0000313" key="17">
    <source>
        <dbReference type="Proteomes" id="UP001152485"/>
    </source>
</evidence>
<accession>A0A9W4W034</accession>
<dbReference type="Pfam" id="PF01743">
    <property type="entry name" value="PolyA_pol"/>
    <property type="match status" value="1"/>
</dbReference>